<dbReference type="Gene3D" id="3.40.50.1820">
    <property type="entry name" value="alpha/beta hydrolase"/>
    <property type="match status" value="1"/>
</dbReference>
<sequence length="281" mass="31397">MSDAHQTAPTRFIEVEGDRFAYRRWGNTDSGQPPLFFFQHFRGGLDHWDPLMTDGLAQGREVILYNYRGCASSSGAPRNKIEDKADDAAKVIRALGLPKVDVVGFSLGGMVAQDVTLRHPALVRKLMLIGTQPRGGNPEADPKIFEVAPRPVPVVEDFLFLFFGPSEAAKQAGRDFWERRHQRADQDPPSSVELMKAEVEASMAFYAPLDAEKPFAHLARITQPTLIVNGTNDVMIATINSWHMVQNIPDAQLIVYPDAGHGAQFQYPERFLKHAIQFLEE</sequence>
<dbReference type="InterPro" id="IPR000073">
    <property type="entry name" value="AB_hydrolase_1"/>
</dbReference>
<dbReference type="PANTHER" id="PTHR43433:SF5">
    <property type="entry name" value="AB HYDROLASE-1 DOMAIN-CONTAINING PROTEIN"/>
    <property type="match status" value="1"/>
</dbReference>
<dbReference type="SUPFAM" id="SSF53474">
    <property type="entry name" value="alpha/beta-Hydrolases"/>
    <property type="match status" value="1"/>
</dbReference>
<gene>
    <name evidence="2" type="ORF">Q2T77_30465</name>
</gene>
<dbReference type="GO" id="GO:0016787">
    <property type="term" value="F:hydrolase activity"/>
    <property type="evidence" value="ECO:0007669"/>
    <property type="project" value="UniProtKB-KW"/>
</dbReference>
<proteinExistence type="predicted"/>
<dbReference type="InterPro" id="IPR050471">
    <property type="entry name" value="AB_hydrolase"/>
</dbReference>
<dbReference type="PANTHER" id="PTHR43433">
    <property type="entry name" value="HYDROLASE, ALPHA/BETA FOLD FAMILY PROTEIN"/>
    <property type="match status" value="1"/>
</dbReference>
<accession>A0ABT8SCX5</accession>
<evidence type="ECO:0000313" key="3">
    <source>
        <dbReference type="Proteomes" id="UP001169027"/>
    </source>
</evidence>
<dbReference type="EMBL" id="JAUKVY010000029">
    <property type="protein sequence ID" value="MDO1536610.1"/>
    <property type="molecule type" value="Genomic_DNA"/>
</dbReference>
<organism evidence="2 3">
    <name type="scientific">Variovorax ginsengisoli</name>
    <dbReference type="NCBI Taxonomy" id="363844"/>
    <lineage>
        <taxon>Bacteria</taxon>
        <taxon>Pseudomonadati</taxon>
        <taxon>Pseudomonadota</taxon>
        <taxon>Betaproteobacteria</taxon>
        <taxon>Burkholderiales</taxon>
        <taxon>Comamonadaceae</taxon>
        <taxon>Variovorax</taxon>
    </lineage>
</organism>
<feature type="domain" description="AB hydrolase-1" evidence="1">
    <location>
        <begin position="34"/>
        <end position="266"/>
    </location>
</feature>
<evidence type="ECO:0000259" key="1">
    <source>
        <dbReference type="Pfam" id="PF00561"/>
    </source>
</evidence>
<dbReference type="PRINTS" id="PR00111">
    <property type="entry name" value="ABHYDROLASE"/>
</dbReference>
<comment type="caution">
    <text evidence="2">The sequence shown here is derived from an EMBL/GenBank/DDBJ whole genome shotgun (WGS) entry which is preliminary data.</text>
</comment>
<keyword evidence="3" id="KW-1185">Reference proteome</keyword>
<dbReference type="Proteomes" id="UP001169027">
    <property type="component" value="Unassembled WGS sequence"/>
</dbReference>
<dbReference type="InterPro" id="IPR029058">
    <property type="entry name" value="AB_hydrolase_fold"/>
</dbReference>
<keyword evidence="2" id="KW-0378">Hydrolase</keyword>
<dbReference type="RefSeq" id="WP_301814716.1">
    <property type="nucleotide sequence ID" value="NZ_JAUJZH010000029.1"/>
</dbReference>
<dbReference type="Pfam" id="PF00561">
    <property type="entry name" value="Abhydrolase_1"/>
    <property type="match status" value="1"/>
</dbReference>
<evidence type="ECO:0000313" key="2">
    <source>
        <dbReference type="EMBL" id="MDO1536610.1"/>
    </source>
</evidence>
<protein>
    <submittedName>
        <fullName evidence="2">Alpha/beta hydrolase</fullName>
    </submittedName>
</protein>
<name>A0ABT8SCX5_9BURK</name>
<reference evidence="2" key="1">
    <citation type="submission" date="2023-06" db="EMBL/GenBank/DDBJ databases">
        <authorList>
            <person name="Jiang Y."/>
            <person name="Liu Q."/>
        </authorList>
    </citation>
    <scope>NUCLEOTIDE SEQUENCE</scope>
    <source>
        <strain evidence="2">CGMCC 1.12090</strain>
    </source>
</reference>